<dbReference type="SUPFAM" id="SSF82866">
    <property type="entry name" value="Multidrug efflux transporter AcrB transmembrane domain"/>
    <property type="match status" value="2"/>
</dbReference>
<keyword evidence="3 8" id="KW-0812">Transmembrane</keyword>
<dbReference type="PANTHER" id="PTHR10796:SF92">
    <property type="entry name" value="PATCHED-RELATED, ISOFORM A"/>
    <property type="match status" value="1"/>
</dbReference>
<feature type="compositionally biased region" description="Low complexity" evidence="7">
    <location>
        <begin position="832"/>
        <end position="845"/>
    </location>
</feature>
<feature type="transmembrane region" description="Helical" evidence="8">
    <location>
        <begin position="659"/>
        <end position="682"/>
    </location>
</feature>
<evidence type="ECO:0000259" key="9">
    <source>
        <dbReference type="PROSITE" id="PS50156"/>
    </source>
</evidence>
<dbReference type="EMBL" id="BLXT01000141">
    <property type="protein sequence ID" value="GFN74615.1"/>
    <property type="molecule type" value="Genomic_DNA"/>
</dbReference>
<feature type="transmembrane region" description="Helical" evidence="8">
    <location>
        <begin position="322"/>
        <end position="345"/>
    </location>
</feature>
<reference evidence="10 11" key="1">
    <citation type="journal article" date="2021" name="Elife">
        <title>Chloroplast acquisition without the gene transfer in kleptoplastic sea slugs, Plakobranchus ocellatus.</title>
        <authorList>
            <person name="Maeda T."/>
            <person name="Takahashi S."/>
            <person name="Yoshida T."/>
            <person name="Shimamura S."/>
            <person name="Takaki Y."/>
            <person name="Nagai Y."/>
            <person name="Toyoda A."/>
            <person name="Suzuki Y."/>
            <person name="Arimoto A."/>
            <person name="Ishii H."/>
            <person name="Satoh N."/>
            <person name="Nishiyama T."/>
            <person name="Hasebe M."/>
            <person name="Maruyama T."/>
            <person name="Minagawa J."/>
            <person name="Obokata J."/>
            <person name="Shigenobu S."/>
        </authorList>
    </citation>
    <scope>NUCLEOTIDE SEQUENCE [LARGE SCALE GENOMIC DNA]</scope>
</reference>
<evidence type="ECO:0000256" key="3">
    <source>
        <dbReference type="ARBA" id="ARBA00022692"/>
    </source>
</evidence>
<feature type="domain" description="SSD" evidence="9">
    <location>
        <begin position="265"/>
        <end position="378"/>
    </location>
</feature>
<feature type="transmembrane region" description="Helical" evidence="8">
    <location>
        <begin position="790"/>
        <end position="813"/>
    </location>
</feature>
<keyword evidence="6" id="KW-0325">Glycoprotein</keyword>
<feature type="region of interest" description="Disordered" evidence="7">
    <location>
        <begin position="832"/>
        <end position="882"/>
    </location>
</feature>
<accession>A0AAV3WXH0</accession>
<feature type="compositionally biased region" description="Polar residues" evidence="7">
    <location>
        <begin position="862"/>
        <end position="874"/>
    </location>
</feature>
<dbReference type="Gene3D" id="1.20.1640.10">
    <property type="entry name" value="Multidrug efflux transporter AcrB transmembrane domain"/>
    <property type="match status" value="2"/>
</dbReference>
<dbReference type="PROSITE" id="PS50156">
    <property type="entry name" value="SSD"/>
    <property type="match status" value="1"/>
</dbReference>
<sequence length="903" mass="99482">MSAITRALENFQRGLLQVFYKYGYFLACHPYWFLIVPTIVCGALSVGILTVHPESDSEALYAPRNSRAIKDRATVEQYFPELSGTHFHPFCQNRLVPEAFAIFRSRERMAIFNDNEIEELKNFRDQVTSIDVTDGDRNYTYSDLCAKESGVCFIDGDFLLGAFFKSALKQGSVSYPLWNPLGQPIDLRRLIGDVTLSSSGTLSSANAIELGFPMRRDTAEMEKLSLKWELEYIEFMKTVNFTFVEVTYATSQSLDIELDKGTTGDIFLFALTFTLMILYTTVASMGGDCVSTRALLANGGVLATILGITGAFGVISAAGVQFVNVVGVMPFLTLGIGVDDMFLLMSGWSETLSMPDLTVPERIGVVFKKAGIGITITSGVGVLLCYICNASIFGACLTFHGRRVFSRRHTVTCLPVTKSREELQAEGGSCYALACSGEIPRSPSQDQSICERGPRAALTKFLMLTPIRVMVIVVFAAYLGVAAWGCTKLQQGLDLKHLVLTTSYFYKYQSWFEQDFGNWVPVSFVTTHAKQYSSAEALQEMQGLLNTVHQDSYMDSQVESCWLTSLANTHYYDTTSDSAFITGLHQFLADQTRFYNDVVFDSTNQTIIASRCHVSTTKLIDSNDEANMMITSRRIADASPADVFAYSEPFVLIEQFVTILYSTLKTVGCTLAVMLVVTIVFLPNPVIVALVMLQVVMILVGVFGFMAHWNLTLSSVTMIHLIMSVGFSVDFCAHVCTAYMVSDETTRQARALDALVHASGPILNGGFSSMLGVLVLSMTKSYIFKSFFKVMLLVIGFGAAHAILLVPVMLSIVGPNTYIRLEKSDKGLLSASLSSSGEEGAPGSSSEEKVIPRPSSRRKISPVTSQAENESWPKTPSDCLDEDEYQYQNNGFCSESSKPRAYK</sequence>
<proteinExistence type="inferred from homology"/>
<evidence type="ECO:0000256" key="2">
    <source>
        <dbReference type="ARBA" id="ARBA00005585"/>
    </source>
</evidence>
<evidence type="ECO:0000256" key="1">
    <source>
        <dbReference type="ARBA" id="ARBA00004141"/>
    </source>
</evidence>
<keyword evidence="4 8" id="KW-1133">Transmembrane helix</keyword>
<gene>
    <name evidence="10" type="ORF">PoB_000112100</name>
</gene>
<feature type="transmembrane region" description="Helical" evidence="8">
    <location>
        <begin position="719"/>
        <end position="741"/>
    </location>
</feature>
<dbReference type="AlphaFoldDB" id="A0AAV3WXH0"/>
<feature type="transmembrane region" description="Helical" evidence="8">
    <location>
        <begin position="687"/>
        <end position="707"/>
    </location>
</feature>
<comment type="similarity">
    <text evidence="2">Belongs to the patched family.</text>
</comment>
<organism evidence="10 11">
    <name type="scientific">Plakobranchus ocellatus</name>
    <dbReference type="NCBI Taxonomy" id="259542"/>
    <lineage>
        <taxon>Eukaryota</taxon>
        <taxon>Metazoa</taxon>
        <taxon>Spiralia</taxon>
        <taxon>Lophotrochozoa</taxon>
        <taxon>Mollusca</taxon>
        <taxon>Gastropoda</taxon>
        <taxon>Heterobranchia</taxon>
        <taxon>Euthyneura</taxon>
        <taxon>Panpulmonata</taxon>
        <taxon>Sacoglossa</taxon>
        <taxon>Placobranchoidea</taxon>
        <taxon>Plakobranchidae</taxon>
        <taxon>Plakobranchus</taxon>
    </lineage>
</organism>
<evidence type="ECO:0000256" key="4">
    <source>
        <dbReference type="ARBA" id="ARBA00022989"/>
    </source>
</evidence>
<evidence type="ECO:0000313" key="11">
    <source>
        <dbReference type="Proteomes" id="UP000735302"/>
    </source>
</evidence>
<dbReference type="GO" id="GO:0016020">
    <property type="term" value="C:membrane"/>
    <property type="evidence" value="ECO:0007669"/>
    <property type="project" value="UniProtKB-SubCell"/>
</dbReference>
<evidence type="ECO:0000256" key="6">
    <source>
        <dbReference type="ARBA" id="ARBA00023180"/>
    </source>
</evidence>
<dbReference type="InterPro" id="IPR051697">
    <property type="entry name" value="Patched_domain-protein"/>
</dbReference>
<evidence type="ECO:0000256" key="5">
    <source>
        <dbReference type="ARBA" id="ARBA00023136"/>
    </source>
</evidence>
<feature type="transmembrane region" description="Helical" evidence="8">
    <location>
        <begin position="762"/>
        <end position="784"/>
    </location>
</feature>
<dbReference type="InterPro" id="IPR000731">
    <property type="entry name" value="SSD"/>
</dbReference>
<evidence type="ECO:0000313" key="10">
    <source>
        <dbReference type="EMBL" id="GFN74615.1"/>
    </source>
</evidence>
<dbReference type="Pfam" id="PF02460">
    <property type="entry name" value="Patched"/>
    <property type="match status" value="1"/>
</dbReference>
<comment type="caution">
    <text evidence="10">The sequence shown here is derived from an EMBL/GenBank/DDBJ whole genome shotgun (WGS) entry which is preliminary data.</text>
</comment>
<feature type="transmembrane region" description="Helical" evidence="8">
    <location>
        <begin position="31"/>
        <end position="51"/>
    </location>
</feature>
<name>A0AAV3WXH0_9GAST</name>
<feature type="transmembrane region" description="Helical" evidence="8">
    <location>
        <begin position="295"/>
        <end position="315"/>
    </location>
</feature>
<protein>
    <submittedName>
        <fullName evidence="10">Patched domain-containing protein 3</fullName>
    </submittedName>
</protein>
<evidence type="ECO:0000256" key="8">
    <source>
        <dbReference type="SAM" id="Phobius"/>
    </source>
</evidence>
<evidence type="ECO:0000256" key="7">
    <source>
        <dbReference type="SAM" id="MobiDB-lite"/>
    </source>
</evidence>
<feature type="transmembrane region" description="Helical" evidence="8">
    <location>
        <begin position="266"/>
        <end position="283"/>
    </location>
</feature>
<feature type="transmembrane region" description="Helical" evidence="8">
    <location>
        <begin position="461"/>
        <end position="484"/>
    </location>
</feature>
<keyword evidence="5 8" id="KW-0472">Membrane</keyword>
<dbReference type="PANTHER" id="PTHR10796">
    <property type="entry name" value="PATCHED-RELATED"/>
    <property type="match status" value="1"/>
</dbReference>
<comment type="subcellular location">
    <subcellularLocation>
        <location evidence="1">Membrane</location>
        <topology evidence="1">Multi-pass membrane protein</topology>
    </subcellularLocation>
</comment>
<dbReference type="Proteomes" id="UP000735302">
    <property type="component" value="Unassembled WGS sequence"/>
</dbReference>
<keyword evidence="11" id="KW-1185">Reference proteome</keyword>
<dbReference type="InterPro" id="IPR003392">
    <property type="entry name" value="PTHD_SSD"/>
</dbReference>
<feature type="transmembrane region" description="Helical" evidence="8">
    <location>
        <begin position="372"/>
        <end position="399"/>
    </location>
</feature>